<sequence>MNPRFHKWAPSLRRAAALAAATALLVGIVQAATTLGYTLRQDSIELSATATLTHGQSTGTASGGGQQTENILTYTPDSTVRPVVAFGSTLYGRSDANYVAQYLAGRNLTPVAAVNGGFFSMSTGVPMDLVLTEGILRSSGDNLAVGFRADGSTIMGDPKLQVQVLFPNGRSGVANYNKTVTKGNGLVVYSQDFDTKTKNTLSSYNVVLDTDSATLSPGQTVTGTVTAIVKDTASCDIPTGDMVVSMATESDYQYTLTNDLGGLKVGDTVQISCTMDSAWSDVIYALGCDEPLVQNGQAMTSFVLNTADKRAARTAVGVKADGTLVLYTVDGAQSGYSAGITLPELAQRMVELGCVTALNLDGGGSTTYVAQYPGSTSMTTINKPSDGQLRRCANFIFLVKDTQPAGEAVNLHLYPWDGVVLAGGRLAMTVKATDSRYTATTLPELVSYSATGGTIDERGIFTAGAEDATATITATGGNASGARNVRVITSPSTITVENESTGKAVTSISVAAGQSLDLTAAAKLYNYTVTAQDDCYQWTVTDGLGVIDGNGKFTAAELTSAASGTITCTAGSTSASISVTVAPLPPEGSVLEGLEPGFTAFSSGTGLNLSSNSSRSYVRYGTGSLRASYDLSQADAAASTKAQVTAQLQATLPAKADHVGLWIYGDNSGNSFSLRFTDGTNESSLWVTQLNFTGWKYVTAAIPTGATAISGLAVTAGDEATTIVGTVYVDQIVATSGEMEDTTPPSLTAAVSGTTLTVSASDSGSGVTAVTVSIDGTSSVVPLSGGQATVSLPTDGQAHQVRITAADQFGNLSSQTVSQSGTLNNPFSDLDGHWSADFVAYCNRQGILSGSTGADGKMIYRPDDSMTRQEFTVALIRFLGVDSSQYADTTLPFADSGSIASWAMNDMKAAYALGLVTGSSSGGQLMANPTSTITRQEAMTILGRTQPMGYGLDPLTSFPDSGQVGGWSRDYIAAMVTRGIISGSNGKLDPNGTVTRAQVAKMLYNLY</sequence>
<keyword evidence="4" id="KW-0378">Hydrolase</keyword>
<feature type="domain" description="SLH" evidence="3">
    <location>
        <begin position="822"/>
        <end position="889"/>
    </location>
</feature>
<dbReference type="Gene3D" id="2.60.120.430">
    <property type="entry name" value="Galactose-binding lectin"/>
    <property type="match status" value="1"/>
</dbReference>
<evidence type="ECO:0000256" key="1">
    <source>
        <dbReference type="ARBA" id="ARBA00022737"/>
    </source>
</evidence>
<reference evidence="4" key="1">
    <citation type="submission" date="2020-10" db="EMBL/GenBank/DDBJ databases">
        <authorList>
            <person name="Gilroy R."/>
        </authorList>
    </citation>
    <scope>NUCLEOTIDE SEQUENCE</scope>
    <source>
        <strain evidence="4">ChiBcec16-1751</strain>
    </source>
</reference>
<evidence type="ECO:0000259" key="3">
    <source>
        <dbReference type="PROSITE" id="PS51272"/>
    </source>
</evidence>
<evidence type="ECO:0000313" key="5">
    <source>
        <dbReference type="Proteomes" id="UP000886741"/>
    </source>
</evidence>
<dbReference type="AlphaFoldDB" id="A0A9D1F905"/>
<dbReference type="InterPro" id="IPR018711">
    <property type="entry name" value="NAGPA"/>
</dbReference>
<reference evidence="4" key="2">
    <citation type="journal article" date="2021" name="PeerJ">
        <title>Extensive microbial diversity within the chicken gut microbiome revealed by metagenomics and culture.</title>
        <authorList>
            <person name="Gilroy R."/>
            <person name="Ravi A."/>
            <person name="Getino M."/>
            <person name="Pursley I."/>
            <person name="Horton D.L."/>
            <person name="Alikhan N.F."/>
            <person name="Baker D."/>
            <person name="Gharbi K."/>
            <person name="Hall N."/>
            <person name="Watson M."/>
            <person name="Adriaenssens E.M."/>
            <person name="Foster-Nyarko E."/>
            <person name="Jarju S."/>
            <person name="Secka A."/>
            <person name="Antonio M."/>
            <person name="Oren A."/>
            <person name="Chaudhuri R.R."/>
            <person name="La Ragione R."/>
            <person name="Hildebrand F."/>
            <person name="Pallen M.J."/>
        </authorList>
    </citation>
    <scope>NUCLEOTIDE SEQUENCE</scope>
    <source>
        <strain evidence="4">ChiBcec16-1751</strain>
    </source>
</reference>
<feature type="domain" description="SLH" evidence="3">
    <location>
        <begin position="955"/>
        <end position="1007"/>
    </location>
</feature>
<proteinExistence type="predicted"/>
<dbReference type="EMBL" id="DVJJ01000050">
    <property type="protein sequence ID" value="HIS64271.1"/>
    <property type="molecule type" value="Genomic_DNA"/>
</dbReference>
<keyword evidence="2" id="KW-0732">Signal</keyword>
<accession>A0A9D1F905</accession>
<keyword evidence="4" id="KW-0326">Glycosidase</keyword>
<comment type="caution">
    <text evidence="4">The sequence shown here is derived from an EMBL/GenBank/DDBJ whole genome shotgun (WGS) entry which is preliminary data.</text>
</comment>
<dbReference type="PANTHER" id="PTHR40446:SF2">
    <property type="entry name" value="N-ACETYLGLUCOSAMINE-1-PHOSPHODIESTER ALPHA-N-ACETYLGLUCOSAMINIDASE"/>
    <property type="match status" value="1"/>
</dbReference>
<evidence type="ECO:0000256" key="2">
    <source>
        <dbReference type="SAM" id="SignalP"/>
    </source>
</evidence>
<dbReference type="PANTHER" id="PTHR40446">
    <property type="entry name" value="N-ACETYLGLUCOSAMINE-1-PHOSPHODIESTER ALPHA-N-ACETYLGLUCOSAMINIDASE"/>
    <property type="match status" value="1"/>
</dbReference>
<keyword evidence="1" id="KW-0677">Repeat</keyword>
<dbReference type="PROSITE" id="PS51272">
    <property type="entry name" value="SLH"/>
    <property type="match status" value="3"/>
</dbReference>
<name>A0A9D1F905_9FIRM</name>
<gene>
    <name evidence="4" type="ORF">IAA83_02735</name>
</gene>
<dbReference type="GO" id="GO:0016798">
    <property type="term" value="F:hydrolase activity, acting on glycosyl bonds"/>
    <property type="evidence" value="ECO:0007669"/>
    <property type="project" value="UniProtKB-KW"/>
</dbReference>
<protein>
    <submittedName>
        <fullName evidence="4">Phosphodiester glycosidase family protein</fullName>
    </submittedName>
</protein>
<evidence type="ECO:0000313" key="4">
    <source>
        <dbReference type="EMBL" id="HIS64271.1"/>
    </source>
</evidence>
<organism evidence="4 5">
    <name type="scientific">Candidatus Avoscillospira avistercoris</name>
    <dbReference type="NCBI Taxonomy" id="2840707"/>
    <lineage>
        <taxon>Bacteria</taxon>
        <taxon>Bacillati</taxon>
        <taxon>Bacillota</taxon>
        <taxon>Clostridia</taxon>
        <taxon>Eubacteriales</taxon>
        <taxon>Oscillospiraceae</taxon>
        <taxon>Oscillospiraceae incertae sedis</taxon>
        <taxon>Candidatus Avoscillospira</taxon>
    </lineage>
</organism>
<dbReference type="Pfam" id="PF09992">
    <property type="entry name" value="NAGPA"/>
    <property type="match status" value="1"/>
</dbReference>
<feature type="chain" id="PRO_5039572131" evidence="2">
    <location>
        <begin position="32"/>
        <end position="1007"/>
    </location>
</feature>
<dbReference type="Proteomes" id="UP000886741">
    <property type="component" value="Unassembled WGS sequence"/>
</dbReference>
<feature type="signal peptide" evidence="2">
    <location>
        <begin position="1"/>
        <end position="31"/>
    </location>
</feature>
<feature type="domain" description="SLH" evidence="3">
    <location>
        <begin position="890"/>
        <end position="954"/>
    </location>
</feature>
<dbReference type="Pfam" id="PF00395">
    <property type="entry name" value="SLH"/>
    <property type="match status" value="3"/>
</dbReference>
<dbReference type="InterPro" id="IPR001119">
    <property type="entry name" value="SLH_dom"/>
</dbReference>